<accession>A0ABV6V904</accession>
<dbReference type="Proteomes" id="UP001592530">
    <property type="component" value="Unassembled WGS sequence"/>
</dbReference>
<gene>
    <name evidence="4" type="ORF">ACEZDB_26185</name>
    <name evidence="3" type="ORF">ACEZDG_13080</name>
</gene>
<evidence type="ECO:0000313" key="4">
    <source>
        <dbReference type="EMBL" id="MFC1434143.1"/>
    </source>
</evidence>
<evidence type="ECO:0000313" key="6">
    <source>
        <dbReference type="Proteomes" id="UP001592582"/>
    </source>
</evidence>
<dbReference type="RefSeq" id="WP_380507429.1">
    <property type="nucleotide sequence ID" value="NZ_JBHEZX010000005.1"/>
</dbReference>
<keyword evidence="2" id="KW-0732">Signal</keyword>
<evidence type="ECO:0000313" key="3">
    <source>
        <dbReference type="EMBL" id="MFC1410202.1"/>
    </source>
</evidence>
<proteinExistence type="predicted"/>
<evidence type="ECO:0000256" key="1">
    <source>
        <dbReference type="SAM" id="MobiDB-lite"/>
    </source>
</evidence>
<dbReference type="Proteomes" id="UP001592582">
    <property type="component" value="Unassembled WGS sequence"/>
</dbReference>
<evidence type="ECO:0008006" key="7">
    <source>
        <dbReference type="Google" id="ProtNLM"/>
    </source>
</evidence>
<name>A0ABV6V904_9ACTN</name>
<keyword evidence="6" id="KW-1185">Reference proteome</keyword>
<reference evidence="5 6" key="1">
    <citation type="submission" date="2024-09" db="EMBL/GenBank/DDBJ databases">
        <authorList>
            <person name="Lee S.D."/>
        </authorList>
    </citation>
    <scope>NUCLEOTIDE SEQUENCE [LARGE SCALE GENOMIC DNA]</scope>
    <source>
        <strain evidence="3 6">N1-1</strain>
        <strain evidence="4 5">N1-3</strain>
    </source>
</reference>
<evidence type="ECO:0000256" key="2">
    <source>
        <dbReference type="SAM" id="SignalP"/>
    </source>
</evidence>
<feature type="chain" id="PRO_5045032981" description="DUF3344 domain-containing protein" evidence="2">
    <location>
        <begin position="16"/>
        <end position="405"/>
    </location>
</feature>
<feature type="signal peptide" evidence="2">
    <location>
        <begin position="1"/>
        <end position="15"/>
    </location>
</feature>
<feature type="region of interest" description="Disordered" evidence="1">
    <location>
        <begin position="17"/>
        <end position="46"/>
    </location>
</feature>
<organism evidence="3 6">
    <name type="scientific">Streptacidiphilus alkalitolerans</name>
    <dbReference type="NCBI Taxonomy" id="3342712"/>
    <lineage>
        <taxon>Bacteria</taxon>
        <taxon>Bacillati</taxon>
        <taxon>Actinomycetota</taxon>
        <taxon>Actinomycetes</taxon>
        <taxon>Kitasatosporales</taxon>
        <taxon>Streptomycetaceae</taxon>
        <taxon>Streptacidiphilus</taxon>
    </lineage>
</organism>
<dbReference type="EMBL" id="JBHEZX010000005">
    <property type="protein sequence ID" value="MFC1410202.1"/>
    <property type="molecule type" value="Genomic_DNA"/>
</dbReference>
<comment type="caution">
    <text evidence="3">The sequence shown here is derived from an EMBL/GenBank/DDBJ whole genome shotgun (WGS) entry which is preliminary data.</text>
</comment>
<sequence>MAVATVAVATQMAMAASSGAAAPERPGPAHSHQSHQLRAGDETGQHPLPMTTRFQADMHGSITRIGNTLMTCDEKQAPLTKGVASCTDARKGVGQGIYNNNYKMRYINQYPGKFPLPPSEGGGFETLYSSSGATLNLIPGSTVKYARLYWGGTRGLGKTILPLTQVDGVLFKTPDGKQYHEINTDPSYKDLGYMTGVGEGNAQEHGYQASADVTDLVKASGNGNYIVADMDSVVADHSWGGWSLVVAYENCDKPYRNIQLSDGFQIELPDSPPIDSKVTGIKVPATGQIAANLGFIAYDADRTYVGDTVSVKSTNGPRTVLSTKDKPANDFMNSTISESIPSDEFVRSPNYVNQLGYDSDRIDISKLLRPGDTDLDFTFDTKKDGYQVGAIFSWVNLDDSGETNT</sequence>
<evidence type="ECO:0000313" key="5">
    <source>
        <dbReference type="Proteomes" id="UP001592530"/>
    </source>
</evidence>
<dbReference type="EMBL" id="JBHEZY010000012">
    <property type="protein sequence ID" value="MFC1434143.1"/>
    <property type="molecule type" value="Genomic_DNA"/>
</dbReference>
<protein>
    <recommendedName>
        <fullName evidence="7">DUF3344 domain-containing protein</fullName>
    </recommendedName>
</protein>